<evidence type="ECO:0000313" key="1">
    <source>
        <dbReference type="EMBL" id="MFA9191152.1"/>
    </source>
</evidence>
<evidence type="ECO:0000313" key="2">
    <source>
        <dbReference type="Proteomes" id="UP001574169"/>
    </source>
</evidence>
<dbReference type="RefSeq" id="WP_373406145.1">
    <property type="nucleotide sequence ID" value="NZ_JBCFQL010000006.1"/>
</dbReference>
<gene>
    <name evidence="1" type="ORF">AAGV28_07185</name>
</gene>
<keyword evidence="2" id="KW-1185">Reference proteome</keyword>
<dbReference type="Proteomes" id="UP001574169">
    <property type="component" value="Unassembled WGS sequence"/>
</dbReference>
<comment type="caution">
    <text evidence="1">The sequence shown here is derived from an EMBL/GenBank/DDBJ whole genome shotgun (WGS) entry which is preliminary data.</text>
</comment>
<organism evidence="1 2">
    <name type="scientific">Flavobacterium zubiriense</name>
    <dbReference type="NCBI Taxonomy" id="3138075"/>
    <lineage>
        <taxon>Bacteria</taxon>
        <taxon>Pseudomonadati</taxon>
        <taxon>Bacteroidota</taxon>
        <taxon>Flavobacteriia</taxon>
        <taxon>Flavobacteriales</taxon>
        <taxon>Flavobacteriaceae</taxon>
        <taxon>Flavobacterium</taxon>
    </lineage>
</organism>
<dbReference type="EMBL" id="JBCFQL010000006">
    <property type="protein sequence ID" value="MFA9191152.1"/>
    <property type="molecule type" value="Genomic_DNA"/>
</dbReference>
<reference evidence="1 2" key="1">
    <citation type="submission" date="2024-04" db="EMBL/GenBank/DDBJ databases">
        <title>New Clade of Flavobacterium.</title>
        <authorList>
            <person name="Matos L."/>
            <person name="Proenca D.N."/>
            <person name="Fransisco R.M."/>
            <person name="Chung A.P."/>
            <person name="Maccario L."/>
            <person name="Sorensen S.J."/>
            <person name="Morais P.V."/>
        </authorList>
    </citation>
    <scope>NUCLEOTIDE SEQUENCE [LARGE SCALE GENOMIC DNA]</scope>
    <source>
        <strain evidence="1 2">FZUC8N2.13</strain>
    </source>
</reference>
<accession>A0ABV4TCP0</accession>
<sequence length="159" mass="18354">MLPINRLKEYQAEVVAQLKDDQNKKLYNYTNMIVEKKGLSKLLQERLEEDNTYLISVLPEFRLKGEEDAAKWVNVLSFFILDKTAYSEHDHDSFINIFATTQIKAKAFVDKLLEDKSNHDGMFCGFLSYLDENSIAVNPVWHMDGCNGWVIDINLDSNA</sequence>
<name>A0ABV4TCP0_9FLAO</name>
<proteinExistence type="predicted"/>
<protein>
    <submittedName>
        <fullName evidence="1">Uncharacterized protein</fullName>
    </submittedName>
</protein>